<proteinExistence type="predicted"/>
<dbReference type="RefSeq" id="XP_027255817.1">
    <property type="nucleotide sequence ID" value="XM_027400016.1"/>
</dbReference>
<dbReference type="Proteomes" id="UP001108280">
    <property type="component" value="Chromosome 2"/>
</dbReference>
<reference evidence="2" key="2">
    <citation type="journal article" date="2020" name="Biotechnol. Bioeng.">
        <title>Chromosome-scale scaffolds for the Chinese hamster reference genome assembly to facilitate the study of the CHO epigenome.</title>
        <authorList>
            <person name="Hilliard W."/>
            <person name="MacDonald M."/>
            <person name="Lee K.H."/>
        </authorList>
    </citation>
    <scope>NUCLEOTIDE SEQUENCE [LARGE SCALE GENOMIC DNA]</scope>
    <source>
        <strain evidence="2">17A/GY</strain>
    </source>
</reference>
<feature type="compositionally biased region" description="Pro residues" evidence="1">
    <location>
        <begin position="316"/>
        <end position="331"/>
    </location>
</feature>
<dbReference type="KEGG" id="cge:113833942"/>
<evidence type="ECO:0000313" key="3">
    <source>
        <dbReference type="RefSeq" id="XP_027255817.1"/>
    </source>
</evidence>
<keyword evidence="2" id="KW-1185">Reference proteome</keyword>
<dbReference type="AlphaFoldDB" id="A0A9J7JEJ7"/>
<protein>
    <submittedName>
        <fullName evidence="3">Basic salivary proline-rich protein 4-like</fullName>
    </submittedName>
</protein>
<sequence>MGEAGSGRWVVAFELRAKPTEILSGRRAEPVWAARCQVQAHTPQAGRRWRRKARSQSAGLKRENAGDVYRLVGKQLSRKPAWGFDLPGTCTPPAEPRVPRLPQIKIQESRGRSQPPPLLIGPDSVSSFSLPTPPPSSIFRCCAPQTERRLRGCAGSDDTRLGSAHRAVAGGFDAFGGFCIRYLPVTSSFPSSTPSLPNSVHQPSHHPPQAPHPARGRSRPPGMGGRHHPGSPPSPGLRGGAGPLGADGPESAVALGTHGASPYRLRVPVPALGERGASKGPGWLASSGPVLGCWAKALSRLDGGARRSVEERVGALPPPSSPLPLLPPPLQPLHFSLAPPPLPAQRPPPARARPPLADPARLAPAPPRQAPAGRTEPRPLR</sequence>
<feature type="compositionally biased region" description="Pro residues" evidence="1">
    <location>
        <begin position="338"/>
        <end position="352"/>
    </location>
</feature>
<dbReference type="GeneID" id="113833942"/>
<feature type="compositionally biased region" description="Low complexity" evidence="1">
    <location>
        <begin position="190"/>
        <end position="202"/>
    </location>
</feature>
<evidence type="ECO:0000313" key="2">
    <source>
        <dbReference type="Proteomes" id="UP001108280"/>
    </source>
</evidence>
<feature type="compositionally biased region" description="Low complexity" evidence="1">
    <location>
        <begin position="353"/>
        <end position="363"/>
    </location>
</feature>
<feature type="region of interest" description="Disordered" evidence="1">
    <location>
        <begin position="107"/>
        <end position="132"/>
    </location>
</feature>
<organism evidence="2 3">
    <name type="scientific">Cricetulus griseus</name>
    <name type="common">Chinese hamster</name>
    <name type="synonym">Cricetulus barabensis griseus</name>
    <dbReference type="NCBI Taxonomy" id="10029"/>
    <lineage>
        <taxon>Eukaryota</taxon>
        <taxon>Metazoa</taxon>
        <taxon>Chordata</taxon>
        <taxon>Craniata</taxon>
        <taxon>Vertebrata</taxon>
        <taxon>Euteleostomi</taxon>
        <taxon>Mammalia</taxon>
        <taxon>Eutheria</taxon>
        <taxon>Euarchontoglires</taxon>
        <taxon>Glires</taxon>
        <taxon>Rodentia</taxon>
        <taxon>Myomorpha</taxon>
        <taxon>Muroidea</taxon>
        <taxon>Cricetidae</taxon>
        <taxon>Cricetinae</taxon>
        <taxon>Cricetulus</taxon>
    </lineage>
</organism>
<reference evidence="2" key="1">
    <citation type="journal article" date="2018" name="Biotechnol. Bioeng.">
        <title>A reference genome of the Chinese hamster based on a hybrid assembly strategy.</title>
        <authorList>
            <person name="Rupp O."/>
            <person name="MacDonald M.L."/>
            <person name="Li S."/>
            <person name="Dhiman H."/>
            <person name="Polson S."/>
            <person name="Griep S."/>
            <person name="Heffner K."/>
            <person name="Hernandez I."/>
            <person name="Brinkrolf K."/>
            <person name="Jadhav V."/>
            <person name="Samoudi M."/>
            <person name="Hao H."/>
            <person name="Kingham B."/>
            <person name="Goesmann A."/>
            <person name="Betenbaugh M.J."/>
            <person name="Lewis N.E."/>
            <person name="Borth N."/>
            <person name="Lee K.H."/>
        </authorList>
    </citation>
    <scope>NUCLEOTIDE SEQUENCE [LARGE SCALE GENOMIC DNA]</scope>
    <source>
        <strain evidence="2">17A/GY</strain>
    </source>
</reference>
<gene>
    <name evidence="3" type="primary">LOC113833942</name>
</gene>
<accession>A0A9J7JEJ7</accession>
<reference evidence="3" key="3">
    <citation type="submission" date="2025-08" db="UniProtKB">
        <authorList>
            <consortium name="RefSeq"/>
        </authorList>
    </citation>
    <scope>IDENTIFICATION</scope>
    <source>
        <strain evidence="3">17A/GY</strain>
        <tissue evidence="3">Liver</tissue>
    </source>
</reference>
<feature type="region of interest" description="Disordered" evidence="1">
    <location>
        <begin position="310"/>
        <end position="381"/>
    </location>
</feature>
<name>A0A9J7JEJ7_CRIGR</name>
<evidence type="ECO:0000256" key="1">
    <source>
        <dbReference type="SAM" id="MobiDB-lite"/>
    </source>
</evidence>
<feature type="region of interest" description="Disordered" evidence="1">
    <location>
        <begin position="190"/>
        <end position="256"/>
    </location>
</feature>